<dbReference type="InterPro" id="IPR004589">
    <property type="entry name" value="DNA_helicase_ATP-dep_RecQ"/>
</dbReference>
<dbReference type="Proteomes" id="UP000199136">
    <property type="component" value="Unassembled WGS sequence"/>
</dbReference>
<evidence type="ECO:0000256" key="7">
    <source>
        <dbReference type="ARBA" id="ARBA00022801"/>
    </source>
</evidence>
<evidence type="ECO:0000313" key="20">
    <source>
        <dbReference type="EMBL" id="SFQ03232.1"/>
    </source>
</evidence>
<evidence type="ECO:0000259" key="19">
    <source>
        <dbReference type="PROSITE" id="PS51194"/>
    </source>
</evidence>
<dbReference type="InterPro" id="IPR014001">
    <property type="entry name" value="Helicase_ATP-bd"/>
</dbReference>
<keyword evidence="12" id="KW-0233">DNA recombination</keyword>
<dbReference type="Pfam" id="PF14493">
    <property type="entry name" value="HTH_40"/>
    <property type="match status" value="1"/>
</dbReference>
<dbReference type="FunFam" id="3.40.50.300:FF:000296">
    <property type="entry name" value="ATP-dependent DNA helicase RecQ"/>
    <property type="match status" value="1"/>
</dbReference>
<dbReference type="OrthoDB" id="9763310at2"/>
<dbReference type="GO" id="GO:0009432">
    <property type="term" value="P:SOS response"/>
    <property type="evidence" value="ECO:0007669"/>
    <property type="project" value="UniProtKB-UniRule"/>
</dbReference>
<dbReference type="Pfam" id="PF09382">
    <property type="entry name" value="RQC"/>
    <property type="match status" value="1"/>
</dbReference>
<dbReference type="InterPro" id="IPR032284">
    <property type="entry name" value="RecQ_Zn-bd"/>
</dbReference>
<keyword evidence="11" id="KW-0238">DNA-binding</keyword>
<evidence type="ECO:0000256" key="8">
    <source>
        <dbReference type="ARBA" id="ARBA00022806"/>
    </source>
</evidence>
<dbReference type="Pfam" id="PF00271">
    <property type="entry name" value="Helicase_C"/>
    <property type="match status" value="1"/>
</dbReference>
<keyword evidence="9" id="KW-0862">Zinc</keyword>
<dbReference type="GO" id="GO:0043138">
    <property type="term" value="F:3'-5' DNA helicase activity"/>
    <property type="evidence" value="ECO:0007669"/>
    <property type="project" value="UniProtKB-EC"/>
</dbReference>
<dbReference type="FunFam" id="1.10.150.80:FF:000002">
    <property type="entry name" value="ATP-dependent DNA helicase RecQ"/>
    <property type="match status" value="1"/>
</dbReference>
<keyword evidence="8 20" id="KW-0347">Helicase</keyword>
<evidence type="ECO:0000256" key="4">
    <source>
        <dbReference type="ARBA" id="ARBA00022723"/>
    </source>
</evidence>
<reference evidence="20 21" key="1">
    <citation type="submission" date="2016-10" db="EMBL/GenBank/DDBJ databases">
        <authorList>
            <person name="de Groot N.N."/>
        </authorList>
    </citation>
    <scope>NUCLEOTIDE SEQUENCE [LARGE SCALE GENOMIC DNA]</scope>
    <source>
        <strain evidence="20 21">DSM 20581</strain>
    </source>
</reference>
<comment type="similarity">
    <text evidence="3">Belongs to the helicase family. RecQ subfamily.</text>
</comment>
<keyword evidence="10" id="KW-0067">ATP-binding</keyword>
<dbReference type="GO" id="GO:0016787">
    <property type="term" value="F:hydrolase activity"/>
    <property type="evidence" value="ECO:0007669"/>
    <property type="project" value="UniProtKB-KW"/>
</dbReference>
<dbReference type="EC" id="5.6.2.4" evidence="16"/>
<feature type="domain" description="Helicase ATP-binding" evidence="18">
    <location>
        <begin position="25"/>
        <end position="194"/>
    </location>
</feature>
<organism evidence="20 21">
    <name type="scientific">Desemzia incerta</name>
    <dbReference type="NCBI Taxonomy" id="82801"/>
    <lineage>
        <taxon>Bacteria</taxon>
        <taxon>Bacillati</taxon>
        <taxon>Bacillota</taxon>
        <taxon>Bacilli</taxon>
        <taxon>Lactobacillales</taxon>
        <taxon>Carnobacteriaceae</taxon>
        <taxon>Desemzia</taxon>
    </lineage>
</organism>
<dbReference type="SMART" id="SM00487">
    <property type="entry name" value="DEXDc"/>
    <property type="match status" value="1"/>
</dbReference>
<dbReference type="AlphaFoldDB" id="A0A1I5V771"/>
<dbReference type="PANTHER" id="PTHR13710:SF105">
    <property type="entry name" value="ATP-DEPENDENT DNA HELICASE Q1"/>
    <property type="match status" value="1"/>
</dbReference>
<dbReference type="GO" id="GO:0005524">
    <property type="term" value="F:ATP binding"/>
    <property type="evidence" value="ECO:0007669"/>
    <property type="project" value="UniProtKB-KW"/>
</dbReference>
<evidence type="ECO:0000256" key="15">
    <source>
        <dbReference type="ARBA" id="ARBA00034617"/>
    </source>
</evidence>
<dbReference type="InterPro" id="IPR001650">
    <property type="entry name" value="Helicase_C-like"/>
</dbReference>
<dbReference type="InterPro" id="IPR027417">
    <property type="entry name" value="P-loop_NTPase"/>
</dbReference>
<dbReference type="SUPFAM" id="SSF47819">
    <property type="entry name" value="HRDC-like"/>
    <property type="match status" value="1"/>
</dbReference>
<keyword evidence="7" id="KW-0378">Hydrolase</keyword>
<dbReference type="GO" id="GO:0046872">
    <property type="term" value="F:metal ion binding"/>
    <property type="evidence" value="ECO:0007669"/>
    <property type="project" value="UniProtKB-KW"/>
</dbReference>
<dbReference type="Gene3D" id="1.10.10.10">
    <property type="entry name" value="Winged helix-like DNA-binding domain superfamily/Winged helix DNA-binding domain"/>
    <property type="match status" value="1"/>
</dbReference>
<comment type="cofactor">
    <cofactor evidence="1">
        <name>Mg(2+)</name>
        <dbReference type="ChEBI" id="CHEBI:18420"/>
    </cofactor>
</comment>
<dbReference type="InterPro" id="IPR018982">
    <property type="entry name" value="RQC_domain"/>
</dbReference>
<evidence type="ECO:0000256" key="5">
    <source>
        <dbReference type="ARBA" id="ARBA00022741"/>
    </source>
</evidence>
<keyword evidence="13" id="KW-0234">DNA repair</keyword>
<protein>
    <recommendedName>
        <fullName evidence="16">DNA helicase RecQ</fullName>
        <ecNumber evidence="16">5.6.2.4</ecNumber>
    </recommendedName>
</protein>
<name>A0A1I5V771_9LACT</name>
<dbReference type="Pfam" id="PF00570">
    <property type="entry name" value="HRDC"/>
    <property type="match status" value="1"/>
</dbReference>
<evidence type="ECO:0000256" key="11">
    <source>
        <dbReference type="ARBA" id="ARBA00023125"/>
    </source>
</evidence>
<dbReference type="GO" id="GO:0030894">
    <property type="term" value="C:replisome"/>
    <property type="evidence" value="ECO:0007669"/>
    <property type="project" value="TreeGrafter"/>
</dbReference>
<dbReference type="GO" id="GO:0043590">
    <property type="term" value="C:bacterial nucleoid"/>
    <property type="evidence" value="ECO:0007669"/>
    <property type="project" value="TreeGrafter"/>
</dbReference>
<dbReference type="SMART" id="SM00956">
    <property type="entry name" value="RQC"/>
    <property type="match status" value="1"/>
</dbReference>
<evidence type="ECO:0000259" key="18">
    <source>
        <dbReference type="PROSITE" id="PS51192"/>
    </source>
</evidence>
<dbReference type="GO" id="GO:0006281">
    <property type="term" value="P:DNA repair"/>
    <property type="evidence" value="ECO:0007669"/>
    <property type="project" value="UniProtKB-KW"/>
</dbReference>
<dbReference type="Gene3D" id="3.40.50.300">
    <property type="entry name" value="P-loop containing nucleotide triphosphate hydrolases"/>
    <property type="match status" value="2"/>
</dbReference>
<dbReference type="GO" id="GO:0009378">
    <property type="term" value="F:four-way junction helicase activity"/>
    <property type="evidence" value="ECO:0007669"/>
    <property type="project" value="TreeGrafter"/>
</dbReference>
<proteinExistence type="inferred from homology"/>
<dbReference type="Pfam" id="PF00270">
    <property type="entry name" value="DEAD"/>
    <property type="match status" value="1"/>
</dbReference>
<dbReference type="SUPFAM" id="SSF46785">
    <property type="entry name" value="Winged helix' DNA-binding domain"/>
    <property type="match status" value="1"/>
</dbReference>
<keyword evidence="4" id="KW-0479">Metal-binding</keyword>
<dbReference type="GO" id="GO:0006260">
    <property type="term" value="P:DNA replication"/>
    <property type="evidence" value="ECO:0007669"/>
    <property type="project" value="InterPro"/>
</dbReference>
<evidence type="ECO:0000256" key="2">
    <source>
        <dbReference type="ARBA" id="ARBA00001947"/>
    </source>
</evidence>
<dbReference type="NCBIfam" id="TIGR00614">
    <property type="entry name" value="recQ_fam"/>
    <property type="match status" value="1"/>
</dbReference>
<feature type="domain" description="HRDC" evidence="17">
    <location>
        <begin position="516"/>
        <end position="596"/>
    </location>
</feature>
<evidence type="ECO:0000256" key="14">
    <source>
        <dbReference type="ARBA" id="ARBA00023235"/>
    </source>
</evidence>
<accession>A0A1I5V771</accession>
<evidence type="ECO:0000256" key="3">
    <source>
        <dbReference type="ARBA" id="ARBA00005446"/>
    </source>
</evidence>
<dbReference type="PROSITE" id="PS51192">
    <property type="entry name" value="HELICASE_ATP_BIND_1"/>
    <property type="match status" value="1"/>
</dbReference>
<dbReference type="InterPro" id="IPR002121">
    <property type="entry name" value="HRDC_dom"/>
</dbReference>
<keyword evidence="5" id="KW-0547">Nucleotide-binding</keyword>
<dbReference type="RefSeq" id="WP_092479462.1">
    <property type="nucleotide sequence ID" value="NZ_FOXW01000001.1"/>
</dbReference>
<evidence type="ECO:0000259" key="17">
    <source>
        <dbReference type="PROSITE" id="PS50967"/>
    </source>
</evidence>
<dbReference type="PANTHER" id="PTHR13710">
    <property type="entry name" value="DNA HELICASE RECQ FAMILY MEMBER"/>
    <property type="match status" value="1"/>
</dbReference>
<dbReference type="STRING" id="82801.SAMN04488506_0393"/>
<feature type="domain" description="Helicase C-terminal" evidence="19">
    <location>
        <begin position="215"/>
        <end position="360"/>
    </location>
</feature>
<evidence type="ECO:0000256" key="13">
    <source>
        <dbReference type="ARBA" id="ARBA00023204"/>
    </source>
</evidence>
<dbReference type="SMART" id="SM00490">
    <property type="entry name" value="HELICc"/>
    <property type="match status" value="1"/>
</dbReference>
<dbReference type="EMBL" id="FOXW01000001">
    <property type="protein sequence ID" value="SFQ03232.1"/>
    <property type="molecule type" value="Genomic_DNA"/>
</dbReference>
<keyword evidence="6" id="KW-0227">DNA damage</keyword>
<dbReference type="InterPro" id="IPR044876">
    <property type="entry name" value="HRDC_dom_sf"/>
</dbReference>
<keyword evidence="14" id="KW-0413">Isomerase</keyword>
<dbReference type="CDD" id="cd17920">
    <property type="entry name" value="DEXHc_RecQ"/>
    <property type="match status" value="1"/>
</dbReference>
<dbReference type="Pfam" id="PF16124">
    <property type="entry name" value="RecQ_Zn_bind"/>
    <property type="match status" value="1"/>
</dbReference>
<dbReference type="GO" id="GO:0006310">
    <property type="term" value="P:DNA recombination"/>
    <property type="evidence" value="ECO:0007669"/>
    <property type="project" value="UniProtKB-UniRule"/>
</dbReference>
<dbReference type="PROSITE" id="PS50967">
    <property type="entry name" value="HRDC"/>
    <property type="match status" value="1"/>
</dbReference>
<evidence type="ECO:0000256" key="16">
    <source>
        <dbReference type="NCBIfam" id="TIGR01389"/>
    </source>
</evidence>
<keyword evidence="21" id="KW-1185">Reference proteome</keyword>
<dbReference type="SUPFAM" id="SSF52540">
    <property type="entry name" value="P-loop containing nucleoside triphosphate hydrolases"/>
    <property type="match status" value="1"/>
</dbReference>
<evidence type="ECO:0000256" key="10">
    <source>
        <dbReference type="ARBA" id="ARBA00022840"/>
    </source>
</evidence>
<dbReference type="InterPro" id="IPR029491">
    <property type="entry name" value="Helicase_HTH"/>
</dbReference>
<dbReference type="NCBIfam" id="TIGR01389">
    <property type="entry name" value="recQ"/>
    <property type="match status" value="1"/>
</dbReference>
<dbReference type="InterPro" id="IPR006293">
    <property type="entry name" value="DNA_helicase_ATP-dep_RecQ_bac"/>
</dbReference>
<evidence type="ECO:0000256" key="9">
    <source>
        <dbReference type="ARBA" id="ARBA00022833"/>
    </source>
</evidence>
<dbReference type="InterPro" id="IPR011545">
    <property type="entry name" value="DEAD/DEAH_box_helicase_dom"/>
</dbReference>
<dbReference type="GO" id="GO:0003677">
    <property type="term" value="F:DNA binding"/>
    <property type="evidence" value="ECO:0007669"/>
    <property type="project" value="UniProtKB-KW"/>
</dbReference>
<dbReference type="Gene3D" id="1.10.10.1390">
    <property type="entry name" value="ATP-dependent DNA helicase RecQ"/>
    <property type="match status" value="1"/>
</dbReference>
<gene>
    <name evidence="20" type="ORF">SAMN04488506_0393</name>
</gene>
<dbReference type="SMART" id="SM00341">
    <property type="entry name" value="HRDC"/>
    <property type="match status" value="1"/>
</dbReference>
<dbReference type="Gene3D" id="1.10.150.80">
    <property type="entry name" value="HRDC domain"/>
    <property type="match status" value="1"/>
</dbReference>
<sequence>MKSILETLKHYYGYESFRPGQEQLIEAILRGDDVLGVMPTGGGKSICYQIPAICMEGVTIVVSPLISLMKDQVDALATMGIKAAYINSQLSFYEQESILYSAVHGELDLMYVSPERLENETFISYVQQMNVNLVAVDEAHCVSQWGHDFRPSYQNIPRLMDVLNNRPPFAGFTATATTPVRADMITQLRLEQPYQYISSFDRPNLYFSVVKPKKKADELLRILDNKESSIIYCNTRKNVDTVYDTLVKKGYPVTMYHAGISPQERTQNQDDFLYDRKPIMVATNAFGMGIDKSNVRRVIHYNMPLDMESYYQEAGRAGRDGAPSEAILFYSGQDIITNTFLIEQGNNPHAKSNLNTMITYCKTGSCLRKTILNYFDETPEWTECKHCSNCDGEMVKTDITVECQKILSCIYRMNQAYGTGLIVDVLRGKSTSRIKQQGFDALSTYGLMKEYTDGDIKDMISIMISENYLHLGGDQYPILQFTAKTNDLLQAKVRLSMTKSLKEEPTTTKKSVENIENYDTGLFEQLRELRKEIAQGLGKPPFVVFSDRSLIDMAAKFPASDAEFLTIHGVGEAKLADYGDQFLALINDYISTNDLNVEQLRTENLSTKAVVKAAPSSTSPRKKGKTHEETLSFFQEGKTIEEIASIRDLSPTTIVNHLCTLIQEGTELEYSRLVAPEAESEIRKAVEEVGTASLKPIKEALADSISYDEIKFVLAKVKAESK</sequence>
<dbReference type="InterPro" id="IPR036388">
    <property type="entry name" value="WH-like_DNA-bd_sf"/>
</dbReference>
<dbReference type="CDD" id="cd18794">
    <property type="entry name" value="SF2_C_RecQ"/>
    <property type="match status" value="1"/>
</dbReference>
<comment type="cofactor">
    <cofactor evidence="2">
        <name>Zn(2+)</name>
        <dbReference type="ChEBI" id="CHEBI:29105"/>
    </cofactor>
</comment>
<dbReference type="GO" id="GO:0005737">
    <property type="term" value="C:cytoplasm"/>
    <property type="evidence" value="ECO:0007669"/>
    <property type="project" value="TreeGrafter"/>
</dbReference>
<dbReference type="InterPro" id="IPR036390">
    <property type="entry name" value="WH_DNA-bd_sf"/>
</dbReference>
<dbReference type="PROSITE" id="PS51194">
    <property type="entry name" value="HELICASE_CTER"/>
    <property type="match status" value="1"/>
</dbReference>
<dbReference type="InterPro" id="IPR010997">
    <property type="entry name" value="HRDC-like_sf"/>
</dbReference>
<evidence type="ECO:0000256" key="1">
    <source>
        <dbReference type="ARBA" id="ARBA00001946"/>
    </source>
</evidence>
<evidence type="ECO:0000313" key="21">
    <source>
        <dbReference type="Proteomes" id="UP000199136"/>
    </source>
</evidence>
<comment type="catalytic activity">
    <reaction evidence="15">
        <text>Couples ATP hydrolysis with the unwinding of duplex DNA by translocating in the 3'-5' direction.</text>
        <dbReference type="EC" id="5.6.2.4"/>
    </reaction>
</comment>
<evidence type="ECO:0000256" key="12">
    <source>
        <dbReference type="ARBA" id="ARBA00023172"/>
    </source>
</evidence>
<evidence type="ECO:0000256" key="6">
    <source>
        <dbReference type="ARBA" id="ARBA00022763"/>
    </source>
</evidence>